<evidence type="ECO:0000256" key="7">
    <source>
        <dbReference type="ARBA" id="ARBA00022723"/>
    </source>
</evidence>
<dbReference type="FunFam" id="3.30.70.100:FF:000005">
    <property type="entry name" value="Copper-exporting P-type ATPase A"/>
    <property type="match status" value="2"/>
</dbReference>
<keyword evidence="3" id="KW-0813">Transport</keyword>
<dbReference type="PRINTS" id="PR00119">
    <property type="entry name" value="CATATPASE"/>
</dbReference>
<evidence type="ECO:0000256" key="3">
    <source>
        <dbReference type="ARBA" id="ARBA00022448"/>
    </source>
</evidence>
<dbReference type="NCBIfam" id="TIGR01494">
    <property type="entry name" value="ATPase_P-type"/>
    <property type="match status" value="1"/>
</dbReference>
<keyword evidence="6 19" id="KW-0812">Transmembrane</keyword>
<evidence type="ECO:0000313" key="21">
    <source>
        <dbReference type="EMBL" id="ASJ26053.1"/>
    </source>
</evidence>
<dbReference type="OrthoDB" id="8552908at2"/>
<dbReference type="Pfam" id="PF00122">
    <property type="entry name" value="E1-E2_ATPase"/>
    <property type="match status" value="1"/>
</dbReference>
<dbReference type="PANTHER" id="PTHR43520">
    <property type="entry name" value="ATP7, ISOFORM B"/>
    <property type="match status" value="1"/>
</dbReference>
<feature type="transmembrane region" description="Helical" evidence="19">
    <location>
        <begin position="403"/>
        <end position="423"/>
    </location>
</feature>
<dbReference type="PRINTS" id="PR00943">
    <property type="entry name" value="CUATPASE"/>
</dbReference>
<dbReference type="InterPro" id="IPR001757">
    <property type="entry name" value="P_typ_ATPase"/>
</dbReference>
<feature type="transmembrane region" description="Helical" evidence="19">
    <location>
        <begin position="429"/>
        <end position="449"/>
    </location>
</feature>
<dbReference type="InterPro" id="IPR044492">
    <property type="entry name" value="P_typ_ATPase_HD_dom"/>
</dbReference>
<keyword evidence="5" id="KW-0597">Phosphoprotein</keyword>
<evidence type="ECO:0000256" key="15">
    <source>
        <dbReference type="ARBA" id="ARBA00023065"/>
    </source>
</evidence>
<evidence type="ECO:0000256" key="17">
    <source>
        <dbReference type="ARBA" id="ARBA00047424"/>
    </source>
</evidence>
<dbReference type="GO" id="GO:0043682">
    <property type="term" value="F:P-type divalent copper transporter activity"/>
    <property type="evidence" value="ECO:0007669"/>
    <property type="project" value="UniProtKB-EC"/>
</dbReference>
<dbReference type="GO" id="GO:0016887">
    <property type="term" value="F:ATP hydrolysis activity"/>
    <property type="evidence" value="ECO:0007669"/>
    <property type="project" value="InterPro"/>
</dbReference>
<feature type="transmembrane region" description="Helical" evidence="19">
    <location>
        <begin position="248"/>
        <end position="266"/>
    </location>
</feature>
<dbReference type="GO" id="GO:0005886">
    <property type="term" value="C:plasma membrane"/>
    <property type="evidence" value="ECO:0007669"/>
    <property type="project" value="UniProtKB-SubCell"/>
</dbReference>
<keyword evidence="12" id="KW-1278">Translocase</keyword>
<dbReference type="InterPro" id="IPR023299">
    <property type="entry name" value="ATPase_P-typ_cyto_dom_N"/>
</dbReference>
<evidence type="ECO:0000256" key="5">
    <source>
        <dbReference type="ARBA" id="ARBA00022553"/>
    </source>
</evidence>
<comment type="similarity">
    <text evidence="2 19">Belongs to the cation transport ATPase (P-type) (TC 3.A.3) family. Type IB subfamily.</text>
</comment>
<dbReference type="InterPro" id="IPR006121">
    <property type="entry name" value="HMA_dom"/>
</dbReference>
<keyword evidence="13 19" id="KW-1133">Transmembrane helix</keyword>
<keyword evidence="10 19" id="KW-0067">ATP-binding</keyword>
<feature type="transmembrane region" description="Helical" evidence="19">
    <location>
        <begin position="218"/>
        <end position="242"/>
    </location>
</feature>
<keyword evidence="4 19" id="KW-1003">Cell membrane</keyword>
<name>A0A248LPH5_9NEIS</name>
<dbReference type="Gene3D" id="3.40.1110.10">
    <property type="entry name" value="Calcium-transporting ATPase, cytoplasmic domain N"/>
    <property type="match status" value="1"/>
</dbReference>
<comment type="catalytic activity">
    <reaction evidence="17">
        <text>Cu(2+)(in) + ATP + H2O = Cu(2+)(out) + ADP + phosphate + H(+)</text>
        <dbReference type="Rhea" id="RHEA:10376"/>
        <dbReference type="ChEBI" id="CHEBI:15377"/>
        <dbReference type="ChEBI" id="CHEBI:15378"/>
        <dbReference type="ChEBI" id="CHEBI:29036"/>
        <dbReference type="ChEBI" id="CHEBI:30616"/>
        <dbReference type="ChEBI" id="CHEBI:43474"/>
        <dbReference type="ChEBI" id="CHEBI:456216"/>
        <dbReference type="EC" id="7.2.2.9"/>
    </reaction>
</comment>
<dbReference type="SUPFAM" id="SSF81653">
    <property type="entry name" value="Calcium ATPase, transduction domain A"/>
    <property type="match status" value="1"/>
</dbReference>
<keyword evidence="7 19" id="KW-0479">Metal-binding</keyword>
<evidence type="ECO:0000313" key="22">
    <source>
        <dbReference type="Proteomes" id="UP000197424"/>
    </source>
</evidence>
<reference evidence="22" key="1">
    <citation type="submission" date="2017-06" db="EMBL/GenBank/DDBJ databases">
        <title>Whole genome sequence of Laribacter hongkongensis LHGZ1.</title>
        <authorList>
            <person name="Chen D."/>
            <person name="Wu H."/>
            <person name="Chen J."/>
        </authorList>
    </citation>
    <scope>NUCLEOTIDE SEQUENCE [LARGE SCALE GENOMIC DNA]</scope>
    <source>
        <strain evidence="22">LHGZ1</strain>
    </source>
</reference>
<proteinExistence type="inferred from homology"/>
<dbReference type="SUPFAM" id="SSF56784">
    <property type="entry name" value="HAD-like"/>
    <property type="match status" value="1"/>
</dbReference>
<dbReference type="InterPro" id="IPR036412">
    <property type="entry name" value="HAD-like_sf"/>
</dbReference>
<dbReference type="Pfam" id="PF00403">
    <property type="entry name" value="HMA"/>
    <property type="match status" value="2"/>
</dbReference>
<evidence type="ECO:0000256" key="1">
    <source>
        <dbReference type="ARBA" id="ARBA00004651"/>
    </source>
</evidence>
<feature type="domain" description="HMA" evidence="20">
    <location>
        <begin position="69"/>
        <end position="134"/>
    </location>
</feature>
<dbReference type="FunFam" id="3.40.50.1000:FF:000144">
    <property type="entry name" value="copper-transporting ATPase 1 isoform X2"/>
    <property type="match status" value="1"/>
</dbReference>
<dbReference type="InterPro" id="IPR023298">
    <property type="entry name" value="ATPase_P-typ_TM_dom_sf"/>
</dbReference>
<evidence type="ECO:0000256" key="6">
    <source>
        <dbReference type="ARBA" id="ARBA00022692"/>
    </source>
</evidence>
<dbReference type="InterPro" id="IPR023214">
    <property type="entry name" value="HAD_sf"/>
</dbReference>
<dbReference type="Gene3D" id="3.40.50.1000">
    <property type="entry name" value="HAD superfamily/HAD-like"/>
    <property type="match status" value="1"/>
</dbReference>
<keyword evidence="11" id="KW-0460">Magnesium</keyword>
<dbReference type="Pfam" id="PF00702">
    <property type="entry name" value="Hydrolase"/>
    <property type="match status" value="1"/>
</dbReference>
<dbReference type="NCBIfam" id="TIGR01511">
    <property type="entry name" value="ATPase-IB1_Cu"/>
    <property type="match status" value="1"/>
</dbReference>
<dbReference type="PROSITE" id="PS01047">
    <property type="entry name" value="HMA_1"/>
    <property type="match status" value="2"/>
</dbReference>
<feature type="domain" description="HMA" evidence="20">
    <location>
        <begin position="3"/>
        <end position="67"/>
    </location>
</feature>
<keyword evidence="16 19" id="KW-0472">Membrane</keyword>
<dbReference type="InterPro" id="IPR059000">
    <property type="entry name" value="ATPase_P-type_domA"/>
</dbReference>
<evidence type="ECO:0000256" key="8">
    <source>
        <dbReference type="ARBA" id="ARBA00022741"/>
    </source>
</evidence>
<feature type="transmembrane region" description="Helical" evidence="19">
    <location>
        <begin position="739"/>
        <end position="756"/>
    </location>
</feature>
<comment type="subcellular location">
    <subcellularLocation>
        <location evidence="1">Cell membrane</location>
        <topology evidence="1">Multi-pass membrane protein</topology>
    </subcellularLocation>
</comment>
<sequence length="789" mass="82522">MEQKLTLPITGMTCASCANRIETRLNRLEGVTAVVNFANETATVTLPEGMPAQTVIDTVRATGYDVDPERLTLDLEGMTCASCATRIETVLNRLPGVSAAVNFATETAQVSYLPGSHTPDELIAAVARAGYGAKVQAGDDRAARQAEQERVWRHELGHFVIAVVLTLPLLAGMFGMLTGGPHELLPRGWQLVMATPVQFWIGWRFYKGAWHALRGGGANMDVLVALGTSMAYGFSALVTLLGATHMHVYFEASASVITLILLGKLLEARAKRRTSSAIESLLSMQPKTARVERNGELAEVPIASLQPGDVVVVRYGEAVPVDGVVLEGRAAVDESMLSGESLPVEKAVDASVYAGTRNVEGALKVRVTGVGNQTQLAEIVRLVSEAQGSKAPIQRLADRISGVFVPVVVGLAVLTFFGSWWWAGSATVGLIHAVAVLVIACPCALGLATPTAIMVGVGRGAQAGLLFRNASALERAEKIDTLVVDKTGTLTEGRPVLTEVQALAGVPRETLLAWAAGLEQGSEHPLARAVLEGANKEGVTAAAVTDFAVEPGHGVSARLPDGTLLRLGTPAWVGGLTDEQRGGLARLASRGQTVVVLAQEDGAVGLLAIADQLRASSPAAVRRLQDMGVKVMMLTGDNPATAASVASHVGLADYRAEVKPGDKARIVQELVAAGRKVAMAGDGVNDAPALAAADVGFAMGAGSDVAIETAGVTLMKSDLMAVADAIDLSRHTMKKIRQNLFFAFVYNVLGIPLAAVGLLNPVIAGAAMAASSVSVVSNSLLLRRWRAMR</sequence>
<dbReference type="PANTHER" id="PTHR43520:SF8">
    <property type="entry name" value="P-TYPE CU(+) TRANSPORTER"/>
    <property type="match status" value="1"/>
</dbReference>
<keyword evidence="9" id="KW-0187">Copper transport</keyword>
<dbReference type="SFLD" id="SFLDF00027">
    <property type="entry name" value="p-type_atpase"/>
    <property type="match status" value="1"/>
</dbReference>
<dbReference type="Gene3D" id="2.70.150.10">
    <property type="entry name" value="Calcium-transporting ATPase, cytoplasmic transduction domain A"/>
    <property type="match status" value="1"/>
</dbReference>
<feature type="transmembrane region" description="Helical" evidence="19">
    <location>
        <begin position="189"/>
        <end position="206"/>
    </location>
</feature>
<dbReference type="GO" id="GO:0055070">
    <property type="term" value="P:copper ion homeostasis"/>
    <property type="evidence" value="ECO:0007669"/>
    <property type="project" value="TreeGrafter"/>
</dbReference>
<dbReference type="GO" id="GO:0140581">
    <property type="term" value="F:P-type monovalent copper transporter activity"/>
    <property type="evidence" value="ECO:0007669"/>
    <property type="project" value="UniProtKB-EC"/>
</dbReference>
<dbReference type="PROSITE" id="PS00154">
    <property type="entry name" value="ATPASE_E1_E2"/>
    <property type="match status" value="1"/>
</dbReference>
<organism evidence="21 22">
    <name type="scientific">Laribacter hongkongensis</name>
    <dbReference type="NCBI Taxonomy" id="168471"/>
    <lineage>
        <taxon>Bacteria</taxon>
        <taxon>Pseudomonadati</taxon>
        <taxon>Pseudomonadota</taxon>
        <taxon>Betaproteobacteria</taxon>
        <taxon>Neisseriales</taxon>
        <taxon>Aquaspirillaceae</taxon>
        <taxon>Laribacter</taxon>
    </lineage>
</organism>
<dbReference type="SFLD" id="SFLDS00003">
    <property type="entry name" value="Haloacid_Dehalogenase"/>
    <property type="match status" value="1"/>
</dbReference>
<dbReference type="CDD" id="cd02094">
    <property type="entry name" value="P-type_ATPase_Cu-like"/>
    <property type="match status" value="1"/>
</dbReference>
<dbReference type="PROSITE" id="PS50846">
    <property type="entry name" value="HMA_2"/>
    <property type="match status" value="2"/>
</dbReference>
<dbReference type="InterPro" id="IPR027256">
    <property type="entry name" value="P-typ_ATPase_IB"/>
</dbReference>
<evidence type="ECO:0000256" key="18">
    <source>
        <dbReference type="ARBA" id="ARBA00049289"/>
    </source>
</evidence>
<evidence type="ECO:0000256" key="10">
    <source>
        <dbReference type="ARBA" id="ARBA00022840"/>
    </source>
</evidence>
<evidence type="ECO:0000256" key="2">
    <source>
        <dbReference type="ARBA" id="ARBA00006024"/>
    </source>
</evidence>
<dbReference type="NCBIfam" id="TIGR01525">
    <property type="entry name" value="ATPase-IB_hvy"/>
    <property type="match status" value="1"/>
</dbReference>
<evidence type="ECO:0000256" key="12">
    <source>
        <dbReference type="ARBA" id="ARBA00022967"/>
    </source>
</evidence>
<dbReference type="InterPro" id="IPR018303">
    <property type="entry name" value="ATPase_P-typ_P_site"/>
</dbReference>
<keyword evidence="14" id="KW-0186">Copper</keyword>
<dbReference type="InterPro" id="IPR008250">
    <property type="entry name" value="ATPase_P-typ_transduc_dom_A_sf"/>
</dbReference>
<evidence type="ECO:0000256" key="14">
    <source>
        <dbReference type="ARBA" id="ARBA00023008"/>
    </source>
</evidence>
<accession>A0A248LPH5</accession>
<evidence type="ECO:0000256" key="4">
    <source>
        <dbReference type="ARBA" id="ARBA00022475"/>
    </source>
</evidence>
<dbReference type="GO" id="GO:0005524">
    <property type="term" value="F:ATP binding"/>
    <property type="evidence" value="ECO:0007669"/>
    <property type="project" value="UniProtKB-UniRule"/>
</dbReference>
<evidence type="ECO:0000256" key="11">
    <source>
        <dbReference type="ARBA" id="ARBA00022842"/>
    </source>
</evidence>
<keyword evidence="8 19" id="KW-0547">Nucleotide-binding</keyword>
<evidence type="ECO:0000256" key="19">
    <source>
        <dbReference type="RuleBase" id="RU362081"/>
    </source>
</evidence>
<dbReference type="InterPro" id="IPR017969">
    <property type="entry name" value="Heavy-metal-associated_CS"/>
</dbReference>
<protein>
    <submittedName>
        <fullName evidence="21">Copper-translocating P-type ATPase</fullName>
    </submittedName>
</protein>
<dbReference type="AlphaFoldDB" id="A0A248LPH5"/>
<dbReference type="GO" id="GO:0005507">
    <property type="term" value="F:copper ion binding"/>
    <property type="evidence" value="ECO:0007669"/>
    <property type="project" value="TreeGrafter"/>
</dbReference>
<evidence type="ECO:0000256" key="16">
    <source>
        <dbReference type="ARBA" id="ARBA00023136"/>
    </source>
</evidence>
<feature type="transmembrane region" description="Helical" evidence="19">
    <location>
        <begin position="156"/>
        <end position="177"/>
    </location>
</feature>
<dbReference type="EMBL" id="CP022115">
    <property type="protein sequence ID" value="ASJ26053.1"/>
    <property type="molecule type" value="Genomic_DNA"/>
</dbReference>
<evidence type="ECO:0000256" key="9">
    <source>
        <dbReference type="ARBA" id="ARBA00022796"/>
    </source>
</evidence>
<dbReference type="Gene3D" id="3.30.70.100">
    <property type="match status" value="2"/>
</dbReference>
<dbReference type="FunFam" id="2.70.150.10:FF:000002">
    <property type="entry name" value="Copper-transporting ATPase 1, putative"/>
    <property type="match status" value="1"/>
</dbReference>
<dbReference type="Proteomes" id="UP000197424">
    <property type="component" value="Chromosome"/>
</dbReference>
<dbReference type="InterPro" id="IPR036163">
    <property type="entry name" value="HMA_dom_sf"/>
</dbReference>
<dbReference type="RefSeq" id="WP_088861673.1">
    <property type="nucleotide sequence ID" value="NZ_CP022115.1"/>
</dbReference>
<feature type="transmembrane region" description="Helical" evidence="19">
    <location>
        <begin position="762"/>
        <end position="782"/>
    </location>
</feature>
<comment type="catalytic activity">
    <reaction evidence="18">
        <text>Cu(+)(in) + ATP + H2O = Cu(+)(out) + ADP + phosphate + H(+)</text>
        <dbReference type="Rhea" id="RHEA:25792"/>
        <dbReference type="ChEBI" id="CHEBI:15377"/>
        <dbReference type="ChEBI" id="CHEBI:15378"/>
        <dbReference type="ChEBI" id="CHEBI:30616"/>
        <dbReference type="ChEBI" id="CHEBI:43474"/>
        <dbReference type="ChEBI" id="CHEBI:49552"/>
        <dbReference type="ChEBI" id="CHEBI:456216"/>
        <dbReference type="EC" id="7.2.2.8"/>
    </reaction>
</comment>
<evidence type="ECO:0000259" key="20">
    <source>
        <dbReference type="PROSITE" id="PS50846"/>
    </source>
</evidence>
<gene>
    <name evidence="21" type="ORF">LHGZ1_3222</name>
</gene>
<dbReference type="SUPFAM" id="SSF55008">
    <property type="entry name" value="HMA, heavy metal-associated domain"/>
    <property type="match status" value="2"/>
</dbReference>
<dbReference type="SUPFAM" id="SSF81665">
    <property type="entry name" value="Calcium ATPase, transmembrane domain M"/>
    <property type="match status" value="1"/>
</dbReference>
<evidence type="ECO:0000256" key="13">
    <source>
        <dbReference type="ARBA" id="ARBA00022989"/>
    </source>
</evidence>
<dbReference type="SFLD" id="SFLDG00002">
    <property type="entry name" value="C1.7:_P-type_atpase_like"/>
    <property type="match status" value="1"/>
</dbReference>
<keyword evidence="15" id="KW-0406">Ion transport</keyword>
<dbReference type="CDD" id="cd00371">
    <property type="entry name" value="HMA"/>
    <property type="match status" value="2"/>
</dbReference>